<evidence type="ECO:0000313" key="4">
    <source>
        <dbReference type="EMBL" id="KAL1519556.1"/>
    </source>
</evidence>
<keyword evidence="2" id="KW-0812">Transmembrane</keyword>
<evidence type="ECO:0000256" key="1">
    <source>
        <dbReference type="SAM" id="MobiDB-lite"/>
    </source>
</evidence>
<feature type="region of interest" description="Disordered" evidence="1">
    <location>
        <begin position="669"/>
        <end position="715"/>
    </location>
</feature>
<reference evidence="4 5" key="1">
    <citation type="journal article" date="2024" name="Science">
        <title>Giant polyketide synthase enzymes in the biosynthesis of giant marine polyether toxins.</title>
        <authorList>
            <person name="Fallon T.R."/>
            <person name="Shende V.V."/>
            <person name="Wierzbicki I.H."/>
            <person name="Pendleton A.L."/>
            <person name="Watervoot N.F."/>
            <person name="Auber R.P."/>
            <person name="Gonzalez D.J."/>
            <person name="Wisecaver J.H."/>
            <person name="Moore B.S."/>
        </authorList>
    </citation>
    <scope>NUCLEOTIDE SEQUENCE [LARGE SCALE GENOMIC DNA]</scope>
    <source>
        <strain evidence="4 5">12B1</strain>
    </source>
</reference>
<keyword evidence="2" id="KW-0472">Membrane</keyword>
<proteinExistence type="predicted"/>
<dbReference type="PROSITE" id="PS51257">
    <property type="entry name" value="PROKAR_LIPOPROTEIN"/>
    <property type="match status" value="1"/>
</dbReference>
<keyword evidence="2" id="KW-1133">Transmembrane helix</keyword>
<dbReference type="Gene3D" id="3.40.50.720">
    <property type="entry name" value="NAD(P)-binding Rossmann-like Domain"/>
    <property type="match status" value="1"/>
</dbReference>
<feature type="transmembrane region" description="Helical" evidence="2">
    <location>
        <begin position="553"/>
        <end position="575"/>
    </location>
</feature>
<keyword evidence="3" id="KW-0732">Signal</keyword>
<feature type="compositionally biased region" description="Acidic residues" evidence="1">
    <location>
        <begin position="705"/>
        <end position="715"/>
    </location>
</feature>
<dbReference type="InterPro" id="IPR036291">
    <property type="entry name" value="NAD(P)-bd_dom_sf"/>
</dbReference>
<dbReference type="Proteomes" id="UP001515480">
    <property type="component" value="Unassembled WGS sequence"/>
</dbReference>
<accession>A0AB34JFM3</accession>
<feature type="transmembrane region" description="Helical" evidence="2">
    <location>
        <begin position="389"/>
        <end position="407"/>
    </location>
</feature>
<evidence type="ECO:0000313" key="5">
    <source>
        <dbReference type="Proteomes" id="UP001515480"/>
    </source>
</evidence>
<protein>
    <submittedName>
        <fullName evidence="4">Uncharacterized protein</fullName>
    </submittedName>
</protein>
<evidence type="ECO:0000256" key="3">
    <source>
        <dbReference type="SAM" id="SignalP"/>
    </source>
</evidence>
<sequence length="715" mass="78384">MAGTLRLFLVWSCSLCACQPLRLLVFDDEDALGLEFVRTSSRQLGANLTVVSPLVDTWGTQPALEEIAVRHVRCERDLKSCDLQFAHDQYDAVVDFSAASARDVLAASALISTRHYVLASSSLVYTPQMGSNVFSEDDAPSMSDFTNFDRLSSSKETLSQLEEEEALWRASQGSFCATVLRLPAVLGPRDSSNRLAQLVLMIEIEDVPLSPSSRQKVSFVDAASVASAAVRIVERVAKSDPCCCGVTFNVAQPPVSFEELLRMVANATNATLTTTASLLPPTFAEKAYSHVQYAALFSAELNTSRLAALGWAPAQPLQRAVEEASRFIHTELLEKRVYGPQREALVARLPLSIAASPQGVKVLRDYDLTVPFAEPEGWPRPNRAGQAKLPLSYAVVPLTAFLVRFLPARHWEPVTFTVLFGWWACVCVTGSLTSTTMEVAFWVREWFGFSPPFWMAIFSELGLGVLSLGFCIWAMCSREGAHFEREATAAVRGVGPRSVLFAIRTTVVFFLLGHKISLRFHGDGLGGEPRPHIEFTWPILVITHEAFLTWTDAFMVFSTYGLFTLAVCRALHAVFGQVLAVGSPFSVLAFSLPTFLAVMVSVFETHHVLEEAKLLKFAGTTGCIWISLVWLLFVPSFLLLWLCRTPSLLCCRTGADAIDGGGGLPVKGKSEKMHHRNSDDREALVGSHETSHVRSRNGLAKSVDGLDDAPDVDDV</sequence>
<feature type="transmembrane region" description="Helical" evidence="2">
    <location>
        <begin position="581"/>
        <end position="603"/>
    </location>
</feature>
<feature type="transmembrane region" description="Helical" evidence="2">
    <location>
        <begin position="414"/>
        <end position="433"/>
    </location>
</feature>
<evidence type="ECO:0000256" key="2">
    <source>
        <dbReference type="SAM" id="Phobius"/>
    </source>
</evidence>
<feature type="chain" id="PRO_5044324062" evidence="3">
    <location>
        <begin position="19"/>
        <end position="715"/>
    </location>
</feature>
<dbReference type="EMBL" id="JBGBPQ010000009">
    <property type="protein sequence ID" value="KAL1519556.1"/>
    <property type="molecule type" value="Genomic_DNA"/>
</dbReference>
<keyword evidence="5" id="KW-1185">Reference proteome</keyword>
<name>A0AB34JFM3_PRYPA</name>
<feature type="transmembrane region" description="Helical" evidence="2">
    <location>
        <begin position="615"/>
        <end position="642"/>
    </location>
</feature>
<dbReference type="AlphaFoldDB" id="A0AB34JFM3"/>
<dbReference type="SUPFAM" id="SSF51735">
    <property type="entry name" value="NAD(P)-binding Rossmann-fold domains"/>
    <property type="match status" value="1"/>
</dbReference>
<feature type="signal peptide" evidence="3">
    <location>
        <begin position="1"/>
        <end position="18"/>
    </location>
</feature>
<gene>
    <name evidence="4" type="ORF">AB1Y20_023071</name>
</gene>
<feature type="compositionally biased region" description="Basic and acidic residues" evidence="1">
    <location>
        <begin position="669"/>
        <end position="683"/>
    </location>
</feature>
<organism evidence="4 5">
    <name type="scientific">Prymnesium parvum</name>
    <name type="common">Toxic golden alga</name>
    <dbReference type="NCBI Taxonomy" id="97485"/>
    <lineage>
        <taxon>Eukaryota</taxon>
        <taxon>Haptista</taxon>
        <taxon>Haptophyta</taxon>
        <taxon>Prymnesiophyceae</taxon>
        <taxon>Prymnesiales</taxon>
        <taxon>Prymnesiaceae</taxon>
        <taxon>Prymnesium</taxon>
    </lineage>
</organism>
<feature type="transmembrane region" description="Helical" evidence="2">
    <location>
        <begin position="453"/>
        <end position="476"/>
    </location>
</feature>
<comment type="caution">
    <text evidence="4">The sequence shown here is derived from an EMBL/GenBank/DDBJ whole genome shotgun (WGS) entry which is preliminary data.</text>
</comment>